<comment type="caution">
    <text evidence="2">The sequence shown here is derived from an EMBL/GenBank/DDBJ whole genome shotgun (WGS) entry which is preliminary data.</text>
</comment>
<dbReference type="InterPro" id="IPR043502">
    <property type="entry name" value="DNA/RNA_pol_sf"/>
</dbReference>
<organism evidence="2 3">
    <name type="scientific">Gossypium australe</name>
    <dbReference type="NCBI Taxonomy" id="47621"/>
    <lineage>
        <taxon>Eukaryota</taxon>
        <taxon>Viridiplantae</taxon>
        <taxon>Streptophyta</taxon>
        <taxon>Embryophyta</taxon>
        <taxon>Tracheophyta</taxon>
        <taxon>Spermatophyta</taxon>
        <taxon>Magnoliopsida</taxon>
        <taxon>eudicotyledons</taxon>
        <taxon>Gunneridae</taxon>
        <taxon>Pentapetalae</taxon>
        <taxon>rosids</taxon>
        <taxon>malvids</taxon>
        <taxon>Malvales</taxon>
        <taxon>Malvaceae</taxon>
        <taxon>Malvoideae</taxon>
        <taxon>Gossypium</taxon>
    </lineage>
</organism>
<accession>A0A5B6VA83</accession>
<dbReference type="Pfam" id="PF00078">
    <property type="entry name" value="RVT_1"/>
    <property type="match status" value="1"/>
</dbReference>
<dbReference type="EMBL" id="SMMG02000007">
    <property type="protein sequence ID" value="KAA3465901.1"/>
    <property type="molecule type" value="Genomic_DNA"/>
</dbReference>
<keyword evidence="2" id="KW-0808">Transferase</keyword>
<dbReference type="InterPro" id="IPR053134">
    <property type="entry name" value="RNA-dir_DNA_polymerase"/>
</dbReference>
<evidence type="ECO:0000259" key="1">
    <source>
        <dbReference type="Pfam" id="PF00078"/>
    </source>
</evidence>
<keyword evidence="3" id="KW-1185">Reference proteome</keyword>
<sequence length="121" mass="13395">MPFGLKNAGAPYQRLVNRRFKDQIGCDLEVYIDDMLVKSTSMGEHVRNLSETFAILRAYGMKLNLEKCAFRVRASRFLANPSPESTHANDNPKSWLVYIDGFAAKTGSGARALIIGPSGNE</sequence>
<dbReference type="PANTHER" id="PTHR24559">
    <property type="entry name" value="TRANSPOSON TY3-I GAG-POL POLYPROTEIN"/>
    <property type="match status" value="1"/>
</dbReference>
<evidence type="ECO:0000313" key="3">
    <source>
        <dbReference type="Proteomes" id="UP000325315"/>
    </source>
</evidence>
<dbReference type="AlphaFoldDB" id="A0A5B6VA83"/>
<dbReference type="CDD" id="cd01647">
    <property type="entry name" value="RT_LTR"/>
    <property type="match status" value="1"/>
</dbReference>
<dbReference type="Gene3D" id="3.30.70.270">
    <property type="match status" value="1"/>
</dbReference>
<proteinExistence type="predicted"/>
<feature type="domain" description="Reverse transcriptase" evidence="1">
    <location>
        <begin position="1"/>
        <end position="78"/>
    </location>
</feature>
<keyword evidence="2" id="KW-0695">RNA-directed DNA polymerase</keyword>
<evidence type="ECO:0000313" key="2">
    <source>
        <dbReference type="EMBL" id="KAA3465901.1"/>
    </source>
</evidence>
<protein>
    <submittedName>
        <fullName evidence="2">RNA-directed DNA polymerase-like protein</fullName>
    </submittedName>
</protein>
<keyword evidence="2" id="KW-0548">Nucleotidyltransferase</keyword>
<gene>
    <name evidence="2" type="ORF">EPI10_001035</name>
</gene>
<reference evidence="3" key="1">
    <citation type="journal article" date="2019" name="Plant Biotechnol. J.">
        <title>Genome sequencing of the Australian wild diploid species Gossypium australe highlights disease resistance and delayed gland morphogenesis.</title>
        <authorList>
            <person name="Cai Y."/>
            <person name="Cai X."/>
            <person name="Wang Q."/>
            <person name="Wang P."/>
            <person name="Zhang Y."/>
            <person name="Cai C."/>
            <person name="Xu Y."/>
            <person name="Wang K."/>
            <person name="Zhou Z."/>
            <person name="Wang C."/>
            <person name="Geng S."/>
            <person name="Li B."/>
            <person name="Dong Q."/>
            <person name="Hou Y."/>
            <person name="Wang H."/>
            <person name="Ai P."/>
            <person name="Liu Z."/>
            <person name="Yi F."/>
            <person name="Sun M."/>
            <person name="An G."/>
            <person name="Cheng J."/>
            <person name="Zhang Y."/>
            <person name="Shi Q."/>
            <person name="Xie Y."/>
            <person name="Shi X."/>
            <person name="Chang Y."/>
            <person name="Huang F."/>
            <person name="Chen Y."/>
            <person name="Hong S."/>
            <person name="Mi L."/>
            <person name="Sun Q."/>
            <person name="Zhang L."/>
            <person name="Zhou B."/>
            <person name="Peng R."/>
            <person name="Zhang X."/>
            <person name="Liu F."/>
        </authorList>
    </citation>
    <scope>NUCLEOTIDE SEQUENCE [LARGE SCALE GENOMIC DNA]</scope>
    <source>
        <strain evidence="3">cv. PA1801</strain>
    </source>
</reference>
<dbReference type="PANTHER" id="PTHR24559:SF431">
    <property type="entry name" value="RNA-DIRECTED DNA POLYMERASE HOMOLOG"/>
    <property type="match status" value="1"/>
</dbReference>
<dbReference type="Proteomes" id="UP000325315">
    <property type="component" value="Unassembled WGS sequence"/>
</dbReference>
<dbReference type="GO" id="GO:0003964">
    <property type="term" value="F:RNA-directed DNA polymerase activity"/>
    <property type="evidence" value="ECO:0007669"/>
    <property type="project" value="UniProtKB-KW"/>
</dbReference>
<dbReference type="SUPFAM" id="SSF56672">
    <property type="entry name" value="DNA/RNA polymerases"/>
    <property type="match status" value="1"/>
</dbReference>
<name>A0A5B6VA83_9ROSI</name>
<dbReference type="InterPro" id="IPR000477">
    <property type="entry name" value="RT_dom"/>
</dbReference>
<dbReference type="OrthoDB" id="101614at2759"/>
<dbReference type="InterPro" id="IPR043128">
    <property type="entry name" value="Rev_trsase/Diguanyl_cyclase"/>
</dbReference>